<dbReference type="AlphaFoldDB" id="A0AAP7DFS4"/>
<reference evidence="1 2" key="1">
    <citation type="submission" date="2019-09" db="EMBL/GenBank/DDBJ databases">
        <title>Draft genome sequencing and comparative genomics of hatchery-associated Vibrios.</title>
        <authorList>
            <person name="Kehlet-Delgado H."/>
            <person name="Mueller R.S."/>
        </authorList>
    </citation>
    <scope>NUCLEOTIDE SEQUENCE [LARGE SCALE GENOMIC DNA]</scope>
    <source>
        <strain evidence="1 2">09-121-3</strain>
    </source>
</reference>
<comment type="caution">
    <text evidence="1">The sequence shown here is derived from an EMBL/GenBank/DDBJ whole genome shotgun (WGS) entry which is preliminary data.</text>
</comment>
<evidence type="ECO:0000313" key="2">
    <source>
        <dbReference type="Proteomes" id="UP000576645"/>
    </source>
</evidence>
<dbReference type="Proteomes" id="UP000576645">
    <property type="component" value="Unassembled WGS sequence"/>
</dbReference>
<dbReference type="RefSeq" id="WP_171353688.1">
    <property type="nucleotide sequence ID" value="NZ_VTXP01000015.1"/>
</dbReference>
<protein>
    <submittedName>
        <fullName evidence="1">Uncharacterized protein</fullName>
    </submittedName>
</protein>
<sequence length="82" mass="9520">MISLQAIIEAEVNTQVRDWIDKLRLIKYTNYPYTNFLVDVKSTKEVNGDLEELLTLINANCDSTCTFQELVNSQYVFVKQIN</sequence>
<organism evidence="1 2">
    <name type="scientific">Vibrio coralliilyticus</name>
    <dbReference type="NCBI Taxonomy" id="190893"/>
    <lineage>
        <taxon>Bacteria</taxon>
        <taxon>Pseudomonadati</taxon>
        <taxon>Pseudomonadota</taxon>
        <taxon>Gammaproteobacteria</taxon>
        <taxon>Vibrionales</taxon>
        <taxon>Vibrionaceae</taxon>
        <taxon>Vibrio</taxon>
    </lineage>
</organism>
<name>A0AAP7DFS4_9VIBR</name>
<dbReference type="EMBL" id="VTXP01000015">
    <property type="protein sequence ID" value="NOJ25192.1"/>
    <property type="molecule type" value="Genomic_DNA"/>
</dbReference>
<gene>
    <name evidence="1" type="ORF">F0238_20935</name>
</gene>
<accession>A0AAP7DFS4</accession>
<evidence type="ECO:0000313" key="1">
    <source>
        <dbReference type="EMBL" id="NOJ25192.1"/>
    </source>
</evidence>
<proteinExistence type="predicted"/>